<keyword evidence="2" id="KW-1185">Reference proteome</keyword>
<accession>A0ACB9YHN0</accession>
<reference evidence="1" key="1">
    <citation type="submission" date="2022-06" db="EMBL/GenBank/DDBJ databases">
        <title>The First Complete Genome of the Simian Malaria Parasite Plasmodium brasilianum.</title>
        <authorList>
            <person name="Bajic M."/>
            <person name="Ravishankar S."/>
        </authorList>
    </citation>
    <scope>NUCLEOTIDE SEQUENCE</scope>
    <source>
        <strain evidence="1">Bolivian I</strain>
    </source>
</reference>
<gene>
    <name evidence="1" type="ORF">MKS88_000445</name>
</gene>
<proteinExistence type="predicted"/>
<dbReference type="EMBL" id="CM043769">
    <property type="protein sequence ID" value="KAI4841208.1"/>
    <property type="molecule type" value="Genomic_DNA"/>
</dbReference>
<sequence>MIKNISCEVMPTRKWCIHSEKVKRTNVILKTLIKKLIDKKKENKFFNCIPYYEFLLNKYGTHIISIEDCFKLFFLQNRDFFFSKKLMNHICTTISNASILSILKIKKEYIIDHLYNCNIYKYKCFFHNEFYHFIHNILLLCCMQLCTPAILEIVDEEQKQRIKLKNLHKFYSPNKYVLLFDEKNKSNKRICNNIEFFLKLYRCFSYNNISPFSFLNKYIYHNFYNIPINILIRNYIICYPIFKEVPILSSCNSSLFHNEKVPYLKLHEICQMLFYLSKNNLNFYFESFLNIYFYPILIYTFGLTNTHLYNSVLSYLKEENEVTKIKETQNIDNLIVSFINYLSSSYVIKNIKSSILSIMLCIYISSTLFHALYKRHFVSYNWSNFSTVHNVERKIHNFVLVTGESISHINSLSFMKKCILLVYIINAVFPVIYENVVYSRDKYNKEEIKTAACYYNNILQNCIKIYSHRYNNTTYRSNKTIHHTYADSTIKQMDMTASQNIKYFTTELFSKNKKFNFLNFVKLPFLKALHYEIFLYTECNKNSQIVNIKKSLLENEIFYFLQQYVQKTIPNYICQRGTHNASAFFTIDIQILKRT</sequence>
<evidence type="ECO:0000313" key="1">
    <source>
        <dbReference type="EMBL" id="KAI4841208.1"/>
    </source>
</evidence>
<evidence type="ECO:0000313" key="2">
    <source>
        <dbReference type="Proteomes" id="UP001056978"/>
    </source>
</evidence>
<name>A0ACB9YHN0_PLABR</name>
<protein>
    <submittedName>
        <fullName evidence="1">Uncharacterized protein</fullName>
    </submittedName>
</protein>
<comment type="caution">
    <text evidence="1">The sequence shown here is derived from an EMBL/GenBank/DDBJ whole genome shotgun (WGS) entry which is preliminary data.</text>
</comment>
<dbReference type="Proteomes" id="UP001056978">
    <property type="component" value="Chromosome 1"/>
</dbReference>
<organism evidence="1 2">
    <name type="scientific">Plasmodium brasilianum</name>
    <dbReference type="NCBI Taxonomy" id="5824"/>
    <lineage>
        <taxon>Eukaryota</taxon>
        <taxon>Sar</taxon>
        <taxon>Alveolata</taxon>
        <taxon>Apicomplexa</taxon>
        <taxon>Aconoidasida</taxon>
        <taxon>Haemosporida</taxon>
        <taxon>Plasmodiidae</taxon>
        <taxon>Plasmodium</taxon>
        <taxon>Plasmodium (Plasmodium)</taxon>
    </lineage>
</organism>